<evidence type="ECO:0000313" key="1">
    <source>
        <dbReference type="EMBL" id="EKR98157.1"/>
    </source>
</evidence>
<name>A0AA87SXB8_9LEPT</name>
<dbReference type="Proteomes" id="UP000001343">
    <property type="component" value="Unassembled WGS sequence"/>
</dbReference>
<reference evidence="1 2" key="1">
    <citation type="journal article" date="2014" name="Int. J. Syst. Evol. Microbiol.">
        <title>Leptospira mayottensis sp. nov., a pathogenic species of the genus Leptospira isolated from humans.</title>
        <authorList>
            <person name="Bourhy P."/>
            <person name="Collet L."/>
            <person name="Brisse S."/>
            <person name="Picardeau M."/>
        </authorList>
    </citation>
    <scope>NUCLEOTIDE SEQUENCE [LARGE SCALE GENOMIC DNA]</scope>
    <source>
        <strain evidence="1 2">200901122</strain>
    </source>
</reference>
<protein>
    <submittedName>
        <fullName evidence="1">Uncharacterized protein</fullName>
    </submittedName>
</protein>
<sequence>MRRIKSIAHYCDFQEKENRESLTNVKLSSNELKTFFNIKKNESSLQDFIFFFKTTVTCQNIRP</sequence>
<organism evidence="1 2">
    <name type="scientific">Leptospira mayottensis 200901122</name>
    <dbReference type="NCBI Taxonomy" id="1193010"/>
    <lineage>
        <taxon>Bacteria</taxon>
        <taxon>Pseudomonadati</taxon>
        <taxon>Spirochaetota</taxon>
        <taxon>Spirochaetia</taxon>
        <taxon>Leptospirales</taxon>
        <taxon>Leptospiraceae</taxon>
        <taxon>Leptospira</taxon>
    </lineage>
</organism>
<evidence type="ECO:0000313" key="2">
    <source>
        <dbReference type="Proteomes" id="UP000001343"/>
    </source>
</evidence>
<gene>
    <name evidence="1" type="ORF">LEP1GSC125_1088</name>
</gene>
<accession>A0AA87SXB8</accession>
<dbReference type="EMBL" id="AKWM02000082">
    <property type="protein sequence ID" value="EKR98157.1"/>
    <property type="molecule type" value="Genomic_DNA"/>
</dbReference>
<proteinExistence type="predicted"/>
<comment type="caution">
    <text evidence="1">The sequence shown here is derived from an EMBL/GenBank/DDBJ whole genome shotgun (WGS) entry which is preliminary data.</text>
</comment>
<dbReference type="AlphaFoldDB" id="A0AA87SXB8"/>